<keyword evidence="17" id="KW-1208">Phospholipid metabolism</keyword>
<evidence type="ECO:0000256" key="13">
    <source>
        <dbReference type="ARBA" id="ARBA00022989"/>
    </source>
</evidence>
<dbReference type="EC" id="2.7.7.41" evidence="6 18"/>
<name>A0ABY0V7J5_9ACTO</name>
<dbReference type="PANTHER" id="PTHR46382:SF1">
    <property type="entry name" value="PHOSPHATIDATE CYTIDYLYLTRANSFERASE"/>
    <property type="match status" value="1"/>
</dbReference>
<dbReference type="GO" id="GO:0016779">
    <property type="term" value="F:nucleotidyltransferase activity"/>
    <property type="evidence" value="ECO:0007669"/>
    <property type="project" value="UniProtKB-KW"/>
</dbReference>
<keyword evidence="14" id="KW-0443">Lipid metabolism</keyword>
<evidence type="ECO:0000256" key="19">
    <source>
        <dbReference type="SAM" id="Phobius"/>
    </source>
</evidence>
<keyword evidence="11 18" id="KW-0812">Transmembrane</keyword>
<feature type="transmembrane region" description="Helical" evidence="19">
    <location>
        <begin position="277"/>
        <end position="295"/>
    </location>
</feature>
<organism evidence="20 21">
    <name type="scientific">Schaalia radingae</name>
    <dbReference type="NCBI Taxonomy" id="131110"/>
    <lineage>
        <taxon>Bacteria</taxon>
        <taxon>Bacillati</taxon>
        <taxon>Actinomycetota</taxon>
        <taxon>Actinomycetes</taxon>
        <taxon>Actinomycetales</taxon>
        <taxon>Actinomycetaceae</taxon>
        <taxon>Schaalia</taxon>
    </lineage>
</organism>
<keyword evidence="16" id="KW-0594">Phospholipid biosynthesis</keyword>
<keyword evidence="12 18" id="KW-0548">Nucleotidyltransferase</keyword>
<evidence type="ECO:0000256" key="11">
    <source>
        <dbReference type="ARBA" id="ARBA00022692"/>
    </source>
</evidence>
<dbReference type="PANTHER" id="PTHR46382">
    <property type="entry name" value="PHOSPHATIDATE CYTIDYLYLTRANSFERASE"/>
    <property type="match status" value="1"/>
</dbReference>
<feature type="transmembrane region" description="Helical" evidence="19">
    <location>
        <begin position="231"/>
        <end position="250"/>
    </location>
</feature>
<comment type="subcellular location">
    <subcellularLocation>
        <location evidence="2">Cell membrane</location>
        <topology evidence="2">Multi-pass membrane protein</topology>
    </subcellularLocation>
</comment>
<evidence type="ECO:0000313" key="21">
    <source>
        <dbReference type="Proteomes" id="UP000198976"/>
    </source>
</evidence>
<dbReference type="PROSITE" id="PS01315">
    <property type="entry name" value="CDS"/>
    <property type="match status" value="1"/>
</dbReference>
<keyword evidence="21" id="KW-1185">Reference proteome</keyword>
<gene>
    <name evidence="20" type="ORF">SAMN04489714_1140</name>
</gene>
<feature type="transmembrane region" description="Helical" evidence="19">
    <location>
        <begin position="204"/>
        <end position="225"/>
    </location>
</feature>
<evidence type="ECO:0000256" key="18">
    <source>
        <dbReference type="RuleBase" id="RU003938"/>
    </source>
</evidence>
<evidence type="ECO:0000256" key="10">
    <source>
        <dbReference type="ARBA" id="ARBA00022679"/>
    </source>
</evidence>
<feature type="transmembrane region" description="Helical" evidence="19">
    <location>
        <begin position="167"/>
        <end position="192"/>
    </location>
</feature>
<keyword evidence="13 19" id="KW-1133">Transmembrane helix</keyword>
<sequence length="300" mass="31524">MAHASTRTIITQVFRPGPTQDHKPLSVSGRAGRNLPAAIATAIVLITIVGVAVAIGRWAVAAVVCVMSLVAIWELAAAVRRDGIIVPTAPLYVGAVAMIVCARQGGIGVSAGILALTVAIASAWRLLDPDGGRPHGRDLVYTAFIAVYVPFFASFVATMISGQSWRWVLVMYLAVTCSNDLGGWACGVLVGRHPMAPRISPKKSWEGFIGSVAMCMAVAACFIVPLGGRWWWGLVVGPLIAVAATVGDLTESMLKRDVGLKDMSGILPGHGGMMDRLDSVLMCAPVFTFIVSYALPGTLL</sequence>
<feature type="transmembrane region" description="Helical" evidence="19">
    <location>
        <begin position="58"/>
        <end position="76"/>
    </location>
</feature>
<dbReference type="InterPro" id="IPR000374">
    <property type="entry name" value="PC_trans"/>
</dbReference>
<evidence type="ECO:0000256" key="8">
    <source>
        <dbReference type="ARBA" id="ARBA00022475"/>
    </source>
</evidence>
<evidence type="ECO:0000256" key="3">
    <source>
        <dbReference type="ARBA" id="ARBA00005119"/>
    </source>
</evidence>
<proteinExistence type="inferred from homology"/>
<dbReference type="EMBL" id="LT629792">
    <property type="protein sequence ID" value="SDT94762.1"/>
    <property type="molecule type" value="Genomic_DNA"/>
</dbReference>
<evidence type="ECO:0000256" key="17">
    <source>
        <dbReference type="ARBA" id="ARBA00023264"/>
    </source>
</evidence>
<comment type="pathway">
    <text evidence="4">Lipid metabolism.</text>
</comment>
<evidence type="ECO:0000256" key="12">
    <source>
        <dbReference type="ARBA" id="ARBA00022695"/>
    </source>
</evidence>
<evidence type="ECO:0000313" key="20">
    <source>
        <dbReference type="EMBL" id="SDT94762.1"/>
    </source>
</evidence>
<evidence type="ECO:0000256" key="15">
    <source>
        <dbReference type="ARBA" id="ARBA00023136"/>
    </source>
</evidence>
<evidence type="ECO:0000256" key="4">
    <source>
        <dbReference type="ARBA" id="ARBA00005189"/>
    </source>
</evidence>
<keyword evidence="15 19" id="KW-0472">Membrane</keyword>
<reference evidence="20 21" key="1">
    <citation type="submission" date="2016-10" db="EMBL/GenBank/DDBJ databases">
        <authorList>
            <person name="Varghese N."/>
            <person name="Submissions S."/>
        </authorList>
    </citation>
    <scope>NUCLEOTIDE SEQUENCE [LARGE SCALE GENOMIC DNA]</scope>
    <source>
        <strain evidence="20 21">DSM 9169</strain>
    </source>
</reference>
<feature type="transmembrane region" description="Helical" evidence="19">
    <location>
        <begin position="139"/>
        <end position="161"/>
    </location>
</feature>
<evidence type="ECO:0000256" key="16">
    <source>
        <dbReference type="ARBA" id="ARBA00023209"/>
    </source>
</evidence>
<feature type="transmembrane region" description="Helical" evidence="19">
    <location>
        <begin position="83"/>
        <end position="100"/>
    </location>
</feature>
<evidence type="ECO:0000256" key="14">
    <source>
        <dbReference type="ARBA" id="ARBA00023098"/>
    </source>
</evidence>
<feature type="transmembrane region" description="Helical" evidence="19">
    <location>
        <begin position="106"/>
        <end position="127"/>
    </location>
</feature>
<accession>A0ABY0V7J5</accession>
<dbReference type="Proteomes" id="UP000198976">
    <property type="component" value="Chromosome I"/>
</dbReference>
<comment type="pathway">
    <text evidence="3 18">Phospholipid metabolism; CDP-diacylglycerol biosynthesis; CDP-diacylglycerol from sn-glycerol 3-phosphate: step 3/3.</text>
</comment>
<evidence type="ECO:0000256" key="5">
    <source>
        <dbReference type="ARBA" id="ARBA00010185"/>
    </source>
</evidence>
<evidence type="ECO:0000256" key="6">
    <source>
        <dbReference type="ARBA" id="ARBA00012487"/>
    </source>
</evidence>
<comment type="catalytic activity">
    <reaction evidence="1 18">
        <text>a 1,2-diacyl-sn-glycero-3-phosphate + CTP + H(+) = a CDP-1,2-diacyl-sn-glycerol + diphosphate</text>
        <dbReference type="Rhea" id="RHEA:16229"/>
        <dbReference type="ChEBI" id="CHEBI:15378"/>
        <dbReference type="ChEBI" id="CHEBI:33019"/>
        <dbReference type="ChEBI" id="CHEBI:37563"/>
        <dbReference type="ChEBI" id="CHEBI:58332"/>
        <dbReference type="ChEBI" id="CHEBI:58608"/>
        <dbReference type="EC" id="2.7.7.41"/>
    </reaction>
</comment>
<dbReference type="Pfam" id="PF01148">
    <property type="entry name" value="CTP_transf_1"/>
    <property type="match status" value="1"/>
</dbReference>
<evidence type="ECO:0000256" key="1">
    <source>
        <dbReference type="ARBA" id="ARBA00001698"/>
    </source>
</evidence>
<evidence type="ECO:0000256" key="7">
    <source>
        <dbReference type="ARBA" id="ARBA00019373"/>
    </source>
</evidence>
<feature type="transmembrane region" description="Helical" evidence="19">
    <location>
        <begin position="35"/>
        <end position="52"/>
    </location>
</feature>
<comment type="similarity">
    <text evidence="5 18">Belongs to the CDS family.</text>
</comment>
<evidence type="ECO:0000256" key="9">
    <source>
        <dbReference type="ARBA" id="ARBA00022516"/>
    </source>
</evidence>
<protein>
    <recommendedName>
        <fullName evidence="7 18">Phosphatidate cytidylyltransferase</fullName>
        <ecNumber evidence="6 18">2.7.7.41</ecNumber>
    </recommendedName>
</protein>
<keyword evidence="8" id="KW-1003">Cell membrane</keyword>
<keyword evidence="9" id="KW-0444">Lipid biosynthesis</keyword>
<keyword evidence="10 18" id="KW-0808">Transferase</keyword>
<evidence type="ECO:0000256" key="2">
    <source>
        <dbReference type="ARBA" id="ARBA00004651"/>
    </source>
</evidence>